<accession>A0ACC2RCV7</accession>
<proteinExistence type="predicted"/>
<organism evidence="1 2">
    <name type="scientific">Mythimna loreyi</name>
    <dbReference type="NCBI Taxonomy" id="667449"/>
    <lineage>
        <taxon>Eukaryota</taxon>
        <taxon>Metazoa</taxon>
        <taxon>Ecdysozoa</taxon>
        <taxon>Arthropoda</taxon>
        <taxon>Hexapoda</taxon>
        <taxon>Insecta</taxon>
        <taxon>Pterygota</taxon>
        <taxon>Neoptera</taxon>
        <taxon>Endopterygota</taxon>
        <taxon>Lepidoptera</taxon>
        <taxon>Glossata</taxon>
        <taxon>Ditrysia</taxon>
        <taxon>Noctuoidea</taxon>
        <taxon>Noctuidae</taxon>
        <taxon>Noctuinae</taxon>
        <taxon>Hadenini</taxon>
        <taxon>Mythimna</taxon>
    </lineage>
</organism>
<dbReference type="Proteomes" id="UP001231649">
    <property type="component" value="Chromosome 1"/>
</dbReference>
<evidence type="ECO:0000313" key="1">
    <source>
        <dbReference type="EMBL" id="KAJ8737962.1"/>
    </source>
</evidence>
<comment type="caution">
    <text evidence="1">The sequence shown here is derived from an EMBL/GenBank/DDBJ whole genome shotgun (WGS) entry which is preliminary data.</text>
</comment>
<dbReference type="EMBL" id="CM056777">
    <property type="protein sequence ID" value="KAJ8737962.1"/>
    <property type="molecule type" value="Genomic_DNA"/>
</dbReference>
<keyword evidence="2" id="KW-1185">Reference proteome</keyword>
<reference evidence="1" key="1">
    <citation type="submission" date="2023-03" db="EMBL/GenBank/DDBJ databases">
        <title>Chromosome-level genomes of two armyworms, Mythimna separata and Mythimna loreyi, provide insights into the biosynthesis and reception of sex pheromones.</title>
        <authorList>
            <person name="Zhao H."/>
        </authorList>
    </citation>
    <scope>NUCLEOTIDE SEQUENCE</scope>
    <source>
        <strain evidence="1">BeijingLab</strain>
    </source>
</reference>
<name>A0ACC2RCV7_9NEOP</name>
<protein>
    <submittedName>
        <fullName evidence="1">Uncharacterized protein</fullName>
    </submittedName>
</protein>
<evidence type="ECO:0000313" key="2">
    <source>
        <dbReference type="Proteomes" id="UP001231649"/>
    </source>
</evidence>
<sequence length="703" mass="79242">MSQIQPFQTVWERNQTQHYQKHKELYETQPNQKAIEWLETQTQREEIRQRAKNEESVIVINHLNNSDHDILTMVHQVLTKNEFSDDSSIFVVVPSVDNDAGYSSDLLNSNVCMQMSENPLTWKIRDNSVERDPKQRKNSSTNQGVKLFSKGKMIFMEGLPTDTLSYHSKEALFNRIYPKPKEDLKKAKKNKLCQIRTPNGIVERIRNRSNVVSVDTTIDRPCCCSIKTNQNSDYSRNNEHVAQVISNIFTPILSKEGIISKPIYTALGMNQRELIKAETLGLCKNPPCRPQRTGLQVTGPSHQLPYIPTQQNTRAAPQQHNRDPVQQLSCAPNHPLTWSSDPCTNEACLSQFRDDFHPNPHRTEAHPAQNKVEPCPTPLLIDPYPTQSLDERSRPIKQMIETTPACQCTPELLIKLFKIALKGGKWEGMPSFICGECPEPPTAEVLCKEPVEEGPGCMKPKATNPTCPCGAGSVQSKMQIEMGETKQKRSSSRQTRFNSTVGTSTDPKLTRKRGWWSWKKNICECPQESQGRKESQVPQPGSTPVTEIKAPEAKPLYDPEPYLTMQTYFQGKDVILSEELLKKNSLETERVSGFRLMKEKREPPEPEPAEADFTPEDAIRYLAMMNPDLFHTIMAEEQAKLDGTYVPPPPPPPPPPPVVQAPPPGSKEAFRGLKFKIGGKGSASQGLSGVCCFDLLTESFTTW</sequence>
<gene>
    <name evidence="1" type="ORF">PYW08_000557</name>
</gene>